<dbReference type="Gene3D" id="3.40.50.620">
    <property type="entry name" value="HUPs"/>
    <property type="match status" value="1"/>
</dbReference>
<dbReference type="Proteomes" id="UP000019678">
    <property type="component" value="Unassembled WGS sequence"/>
</dbReference>
<dbReference type="AlphaFoldDB" id="A0A017T3R2"/>
<proteinExistence type="inferred from homology"/>
<dbReference type="STRING" id="1192034.CAP_5403"/>
<dbReference type="InterPro" id="IPR006015">
    <property type="entry name" value="Universal_stress_UspA"/>
</dbReference>
<comment type="similarity">
    <text evidence="1">Belongs to the universal stress protein A family.</text>
</comment>
<gene>
    <name evidence="3" type="ORF">CAP_5403</name>
</gene>
<dbReference type="RefSeq" id="WP_044245724.1">
    <property type="nucleotide sequence ID" value="NZ_ASRX01000044.1"/>
</dbReference>
<dbReference type="PRINTS" id="PR01438">
    <property type="entry name" value="UNVRSLSTRESS"/>
</dbReference>
<keyword evidence="4" id="KW-1185">Reference proteome</keyword>
<evidence type="ECO:0000313" key="4">
    <source>
        <dbReference type="Proteomes" id="UP000019678"/>
    </source>
</evidence>
<dbReference type="CDD" id="cd00293">
    <property type="entry name" value="USP-like"/>
    <property type="match status" value="1"/>
</dbReference>
<dbReference type="SUPFAM" id="SSF52402">
    <property type="entry name" value="Adenine nucleotide alpha hydrolases-like"/>
    <property type="match status" value="1"/>
</dbReference>
<dbReference type="PANTHER" id="PTHR46268:SF6">
    <property type="entry name" value="UNIVERSAL STRESS PROTEIN UP12"/>
    <property type="match status" value="1"/>
</dbReference>
<dbReference type="PANTHER" id="PTHR46268">
    <property type="entry name" value="STRESS RESPONSE PROTEIN NHAX"/>
    <property type="match status" value="1"/>
</dbReference>
<name>A0A017T3R2_9BACT</name>
<comment type="caution">
    <text evidence="3">The sequence shown here is derived from an EMBL/GenBank/DDBJ whole genome shotgun (WGS) entry which is preliminary data.</text>
</comment>
<dbReference type="OrthoDB" id="9808582at2"/>
<dbReference type="EMBL" id="ASRX01000044">
    <property type="protein sequence ID" value="EYF03612.1"/>
    <property type="molecule type" value="Genomic_DNA"/>
</dbReference>
<dbReference type="InterPro" id="IPR006016">
    <property type="entry name" value="UspA"/>
</dbReference>
<evidence type="ECO:0000259" key="2">
    <source>
        <dbReference type="Pfam" id="PF00582"/>
    </source>
</evidence>
<evidence type="ECO:0000256" key="1">
    <source>
        <dbReference type="ARBA" id="ARBA00008791"/>
    </source>
</evidence>
<dbReference type="eggNOG" id="COG0589">
    <property type="taxonomic scope" value="Bacteria"/>
</dbReference>
<dbReference type="InterPro" id="IPR014729">
    <property type="entry name" value="Rossmann-like_a/b/a_fold"/>
</dbReference>
<protein>
    <recommendedName>
        <fullName evidence="2">UspA domain-containing protein</fullName>
    </recommendedName>
</protein>
<sequence length="151" mass="15953">MSLKHPKIIVVALDTSSRAAGVLEEGIDLAQKLGGKLLLVRAVGIPHEIPAEALGATPNDVPEILARVAREELARRAAAVPAEYLHGVEVRTGVAWQVICDEAQAVGADLIVIGSHGYHGIDKLLGTTASRVVNHADRSVLVVRERVAKQA</sequence>
<accession>A0A017T3R2</accession>
<feature type="domain" description="UspA" evidence="2">
    <location>
        <begin position="7"/>
        <end position="144"/>
    </location>
</feature>
<evidence type="ECO:0000313" key="3">
    <source>
        <dbReference type="EMBL" id="EYF03612.1"/>
    </source>
</evidence>
<organism evidence="3 4">
    <name type="scientific">Chondromyces apiculatus DSM 436</name>
    <dbReference type="NCBI Taxonomy" id="1192034"/>
    <lineage>
        <taxon>Bacteria</taxon>
        <taxon>Pseudomonadati</taxon>
        <taxon>Myxococcota</taxon>
        <taxon>Polyangia</taxon>
        <taxon>Polyangiales</taxon>
        <taxon>Polyangiaceae</taxon>
        <taxon>Chondromyces</taxon>
    </lineage>
</organism>
<dbReference type="Pfam" id="PF00582">
    <property type="entry name" value="Usp"/>
    <property type="match status" value="1"/>
</dbReference>
<reference evidence="3 4" key="1">
    <citation type="submission" date="2013-05" db="EMBL/GenBank/DDBJ databases">
        <title>Genome assembly of Chondromyces apiculatus DSM 436.</title>
        <authorList>
            <person name="Sharma G."/>
            <person name="Khatri I."/>
            <person name="Kaur C."/>
            <person name="Mayilraj S."/>
            <person name="Subramanian S."/>
        </authorList>
    </citation>
    <scope>NUCLEOTIDE SEQUENCE [LARGE SCALE GENOMIC DNA]</scope>
    <source>
        <strain evidence="3 4">DSM 436</strain>
    </source>
</reference>